<name>A0A4T0WZ46_9ASCO</name>
<organism evidence="8 9">
    <name type="scientific">Pichia inconspicua</name>
    <dbReference type="NCBI Taxonomy" id="52247"/>
    <lineage>
        <taxon>Eukaryota</taxon>
        <taxon>Fungi</taxon>
        <taxon>Dikarya</taxon>
        <taxon>Ascomycota</taxon>
        <taxon>Saccharomycotina</taxon>
        <taxon>Pichiomycetes</taxon>
        <taxon>Pichiales</taxon>
        <taxon>Pichiaceae</taxon>
        <taxon>Pichia</taxon>
    </lineage>
</organism>
<dbReference type="AlphaFoldDB" id="A0A4T0WZ46"/>
<dbReference type="Gene3D" id="3.40.50.10260">
    <property type="entry name" value="YjeF N-terminal domain"/>
    <property type="match status" value="1"/>
</dbReference>
<gene>
    <name evidence="8" type="ORF">CANINC_003860</name>
</gene>
<feature type="domain" description="DFDF" evidence="7">
    <location>
        <begin position="147"/>
        <end position="183"/>
    </location>
</feature>
<evidence type="ECO:0000256" key="2">
    <source>
        <dbReference type="ARBA" id="ARBA00006610"/>
    </source>
</evidence>
<sequence length="553" mass="61990">MSQFYGYTVDIELKQPDSRKIRGVIDSLDNTQIVLLNPTCIKDDGSFEDLSTDSIILKSVDIKDLNVIKLAKNKSKASKKQIKVVKQDESGSGNIKDEIHKNGKRSRNKRADNFSLDINSCSNSNTDKDLEVKYVDIYNGKQDENIHSNQKKRVELEEFDFASNLQKFDKASVFKEISQNDEVDQSCRLVSFNKVDPKVSVYNNDEMIVKQKKKESWDDNSNFNYSNITRKSDDVENLEKNKSTSVQNSPSTSRQASNTIFEKRTSLASTTAQFSSVSFGEQPVPTCSTLQLSEILNLCKSKLGLTEQIITENSGRNLSELFINNIIGGFRISQNNHNEPPLVLILAGNNRAGVIALTAGRHLFNRGVKVISFLLYDSKFSDDELLLEVDEELKRFSNIGGKIVNNVTQLVDVLNMSSESPLEFILEGLGGFESDLNDLIGRELELAIELIEWCNSSKLPIMSMDIPAGLNPSSGTNDNNEKLIIKSTHLASIGLPLSSALNIYKFGYFEKGKVKHYLIDSGIPRKVFGSKSNLRKFDRRWFAESSVIAMQVI</sequence>
<dbReference type="GO" id="GO:0000932">
    <property type="term" value="C:P-body"/>
    <property type="evidence" value="ECO:0007669"/>
    <property type="project" value="UniProtKB-SubCell"/>
</dbReference>
<feature type="region of interest" description="Disordered" evidence="5">
    <location>
        <begin position="87"/>
        <end position="108"/>
    </location>
</feature>
<dbReference type="InterPro" id="IPR036652">
    <property type="entry name" value="YjeF_N_dom_sf"/>
</dbReference>
<keyword evidence="9" id="KW-1185">Reference proteome</keyword>
<comment type="caution">
    <text evidence="8">The sequence shown here is derived from an EMBL/GenBank/DDBJ whole genome shotgun (WGS) entry which is preliminary data.</text>
</comment>
<comment type="subcellular location">
    <subcellularLocation>
        <location evidence="1">Cytoplasm</location>
        <location evidence="1">P-body</location>
    </subcellularLocation>
</comment>
<evidence type="ECO:0000256" key="3">
    <source>
        <dbReference type="ARBA" id="ARBA00015797"/>
    </source>
</evidence>
<dbReference type="InterPro" id="IPR019050">
    <property type="entry name" value="FDF_dom"/>
</dbReference>
<dbReference type="InterPro" id="IPR004443">
    <property type="entry name" value="YjeF_N_dom"/>
</dbReference>
<dbReference type="OrthoDB" id="10030313at2759"/>
<proteinExistence type="inferred from homology"/>
<protein>
    <recommendedName>
        <fullName evidence="3">Enhancer of mRNA-decapping protein 3</fullName>
    </recommendedName>
</protein>
<dbReference type="Proteomes" id="UP000307173">
    <property type="component" value="Unassembled WGS sequence"/>
</dbReference>
<dbReference type="GO" id="GO:0031087">
    <property type="term" value="P:deadenylation-independent decapping of nuclear-transcribed mRNA"/>
    <property type="evidence" value="ECO:0007669"/>
    <property type="project" value="TreeGrafter"/>
</dbReference>
<reference evidence="8 9" key="1">
    <citation type="journal article" date="2019" name="Front. Genet.">
        <title>Whole-Genome Sequencing of the Opportunistic Yeast Pathogen Candida inconspicua Uncovers Its Hybrid Origin.</title>
        <authorList>
            <person name="Mixao V."/>
            <person name="Hansen A.P."/>
            <person name="Saus E."/>
            <person name="Boekhout T."/>
            <person name="Lass-Florl C."/>
            <person name="Gabaldon T."/>
        </authorList>
    </citation>
    <scope>NUCLEOTIDE SEQUENCE [LARGE SCALE GENOMIC DNA]</scope>
    <source>
        <strain evidence="8 9">CBS 180</strain>
    </source>
</reference>
<dbReference type="PANTHER" id="PTHR13612">
    <property type="entry name" value="ENHANCER OF MRNA-DECAPPING PROTEIN 3"/>
    <property type="match status" value="1"/>
</dbReference>
<dbReference type="PROSITE" id="PS51512">
    <property type="entry name" value="DFDF"/>
    <property type="match status" value="1"/>
</dbReference>
<evidence type="ECO:0000256" key="4">
    <source>
        <dbReference type="ARBA" id="ARBA00022490"/>
    </source>
</evidence>
<dbReference type="GO" id="GO:0003729">
    <property type="term" value="F:mRNA binding"/>
    <property type="evidence" value="ECO:0007669"/>
    <property type="project" value="TreeGrafter"/>
</dbReference>
<feature type="region of interest" description="Disordered" evidence="5">
    <location>
        <begin position="234"/>
        <end position="257"/>
    </location>
</feature>
<accession>A0A4T0WZ46</accession>
<evidence type="ECO:0000313" key="8">
    <source>
        <dbReference type="EMBL" id="TID18610.1"/>
    </source>
</evidence>
<dbReference type="PROSITE" id="PS51385">
    <property type="entry name" value="YJEF_N"/>
    <property type="match status" value="1"/>
</dbReference>
<feature type="compositionally biased region" description="Polar residues" evidence="5">
    <location>
        <begin position="243"/>
        <end position="257"/>
    </location>
</feature>
<dbReference type="GO" id="GO:0033962">
    <property type="term" value="P:P-body assembly"/>
    <property type="evidence" value="ECO:0007669"/>
    <property type="project" value="TreeGrafter"/>
</dbReference>
<evidence type="ECO:0000256" key="1">
    <source>
        <dbReference type="ARBA" id="ARBA00004201"/>
    </source>
</evidence>
<evidence type="ECO:0000313" key="9">
    <source>
        <dbReference type="Proteomes" id="UP000307173"/>
    </source>
</evidence>
<evidence type="ECO:0000256" key="5">
    <source>
        <dbReference type="SAM" id="MobiDB-lite"/>
    </source>
</evidence>
<dbReference type="SMART" id="SM01199">
    <property type="entry name" value="FDF"/>
    <property type="match status" value="1"/>
</dbReference>
<dbReference type="STRING" id="52247.A0A4T0WZ46"/>
<feature type="domain" description="YjeF N-terminal" evidence="6">
    <location>
        <begin position="292"/>
        <end position="529"/>
    </location>
</feature>
<dbReference type="PANTHER" id="PTHR13612:SF0">
    <property type="entry name" value="ENHANCER OF MRNA-DECAPPING PROTEIN 3"/>
    <property type="match status" value="1"/>
</dbReference>
<dbReference type="Pfam" id="PF03853">
    <property type="entry name" value="YjeF_N"/>
    <property type="match status" value="1"/>
</dbReference>
<feature type="compositionally biased region" description="Basic and acidic residues" evidence="5">
    <location>
        <begin position="87"/>
        <end position="101"/>
    </location>
</feature>
<comment type="similarity">
    <text evidence="2">Belongs to the EDC3 family.</text>
</comment>
<evidence type="ECO:0000259" key="6">
    <source>
        <dbReference type="PROSITE" id="PS51385"/>
    </source>
</evidence>
<dbReference type="SUPFAM" id="SSF64153">
    <property type="entry name" value="YjeF N-terminal domain-like"/>
    <property type="match status" value="1"/>
</dbReference>
<evidence type="ECO:0000259" key="7">
    <source>
        <dbReference type="PROSITE" id="PS51512"/>
    </source>
</evidence>
<dbReference type="Pfam" id="PF09532">
    <property type="entry name" value="FDF"/>
    <property type="match status" value="1"/>
</dbReference>
<dbReference type="InterPro" id="IPR025762">
    <property type="entry name" value="DFDF"/>
</dbReference>
<keyword evidence="4" id="KW-0963">Cytoplasm</keyword>
<dbReference type="EMBL" id="SELW01000609">
    <property type="protein sequence ID" value="TID18610.1"/>
    <property type="molecule type" value="Genomic_DNA"/>
</dbReference>